<evidence type="ECO:0000259" key="9">
    <source>
        <dbReference type="PROSITE" id="PS50928"/>
    </source>
</evidence>
<keyword evidence="11" id="KW-1185">Reference proteome</keyword>
<dbReference type="Proteomes" id="UP000675379">
    <property type="component" value="Unassembled WGS sequence"/>
</dbReference>
<evidence type="ECO:0000256" key="6">
    <source>
        <dbReference type="ARBA" id="ARBA00022989"/>
    </source>
</evidence>
<evidence type="ECO:0000256" key="5">
    <source>
        <dbReference type="ARBA" id="ARBA00022692"/>
    </source>
</evidence>
<proteinExistence type="inferred from homology"/>
<accession>A0A941HPF1</accession>
<dbReference type="PROSITE" id="PS50928">
    <property type="entry name" value="ABC_TM1"/>
    <property type="match status" value="1"/>
</dbReference>
<dbReference type="NCBIfam" id="TIGR00974">
    <property type="entry name" value="3a0107s02c"/>
    <property type="match status" value="1"/>
</dbReference>
<feature type="transmembrane region" description="Helical" evidence="8">
    <location>
        <begin position="311"/>
        <end position="332"/>
    </location>
</feature>
<dbReference type="GO" id="GO:0005315">
    <property type="term" value="F:phosphate transmembrane transporter activity"/>
    <property type="evidence" value="ECO:0007669"/>
    <property type="project" value="InterPro"/>
</dbReference>
<dbReference type="CDD" id="cd06261">
    <property type="entry name" value="TM_PBP2"/>
    <property type="match status" value="1"/>
</dbReference>
<dbReference type="RefSeq" id="WP_211799499.1">
    <property type="nucleotide sequence ID" value="NZ_JAGSCS010000001.1"/>
</dbReference>
<sequence length="408" mass="43893">MNRKRRLEDGIKNSLTYLSTAIAVLVLLSIFIYVFQKGASTLSWDMVKSDYWAKNYNLTFQETEAGSFTYPGTLPEGEYFSEKFGFAAKDALSHDKAKQILITYVDEKSPLRSAIIETAGADFHKPHPVEVGSEIQKFEFLNAKAVKRSAGVIVNMDAETMVKTVDTSAVRLAGVYYKTAGGGVFGSLKATFMLIGMSLVIALPVGIFAAIYLNEIAKKNALTGLVRSSIEMLSGVPSIIFGLMGMTVFFPITALMGATGPSILLGAMTLSVILLPVIIRQTEEALIVVPMGLRSASLSLGATETQTIFKVILPSALPGILSATLLSVSRIIGESAALIYTMGTFVNDNPSLKQGATSLAVQIWSVMSGEQPNFELASAISIIVLVIVLILNIGVKLVSSRLNRKWSV</sequence>
<evidence type="ECO:0000313" key="11">
    <source>
        <dbReference type="Proteomes" id="UP000675379"/>
    </source>
</evidence>
<dbReference type="PANTHER" id="PTHR43470">
    <property type="entry name" value="PHOSPHATE TRANSPORT SYSTEM PERMEASE PROTEIN PSTA-RELATED"/>
    <property type="match status" value="1"/>
</dbReference>
<evidence type="ECO:0000256" key="7">
    <source>
        <dbReference type="ARBA" id="ARBA00023136"/>
    </source>
</evidence>
<evidence type="ECO:0000256" key="3">
    <source>
        <dbReference type="ARBA" id="ARBA00022448"/>
    </source>
</evidence>
<evidence type="ECO:0000256" key="1">
    <source>
        <dbReference type="ARBA" id="ARBA00004651"/>
    </source>
</evidence>
<dbReference type="Gene3D" id="1.10.3720.10">
    <property type="entry name" value="MetI-like"/>
    <property type="match status" value="1"/>
</dbReference>
<dbReference type="GO" id="GO:0005886">
    <property type="term" value="C:plasma membrane"/>
    <property type="evidence" value="ECO:0007669"/>
    <property type="project" value="UniProtKB-SubCell"/>
</dbReference>
<evidence type="ECO:0000313" key="10">
    <source>
        <dbReference type="EMBL" id="MBR0574990.1"/>
    </source>
</evidence>
<dbReference type="Pfam" id="PF00528">
    <property type="entry name" value="BPD_transp_1"/>
    <property type="match status" value="1"/>
</dbReference>
<feature type="transmembrane region" description="Helical" evidence="8">
    <location>
        <begin position="262"/>
        <end position="279"/>
    </location>
</feature>
<feature type="domain" description="ABC transmembrane type-1" evidence="9">
    <location>
        <begin position="188"/>
        <end position="395"/>
    </location>
</feature>
<dbReference type="GO" id="GO:0035435">
    <property type="term" value="P:phosphate ion transmembrane transport"/>
    <property type="evidence" value="ECO:0007669"/>
    <property type="project" value="InterPro"/>
</dbReference>
<organism evidence="10 11">
    <name type="scientific">Proteiniclasticum sediminis</name>
    <dbReference type="NCBI Taxonomy" id="2804028"/>
    <lineage>
        <taxon>Bacteria</taxon>
        <taxon>Bacillati</taxon>
        <taxon>Bacillota</taxon>
        <taxon>Clostridia</taxon>
        <taxon>Eubacteriales</taxon>
        <taxon>Clostridiaceae</taxon>
        <taxon>Proteiniclasticum</taxon>
    </lineage>
</organism>
<dbReference type="InterPro" id="IPR005672">
    <property type="entry name" value="Phosphate_PstA"/>
</dbReference>
<comment type="similarity">
    <text evidence="2 8">Belongs to the binding-protein-dependent transport system permease family. CysTW subfamily.</text>
</comment>
<feature type="transmembrane region" description="Helical" evidence="8">
    <location>
        <begin position="192"/>
        <end position="213"/>
    </location>
</feature>
<keyword evidence="4 8" id="KW-1003">Cell membrane</keyword>
<name>A0A941HPF1_9CLOT</name>
<keyword evidence="6 8" id="KW-1133">Transmembrane helix</keyword>
<keyword evidence="5 8" id="KW-0812">Transmembrane</keyword>
<dbReference type="InterPro" id="IPR035906">
    <property type="entry name" value="MetI-like_sf"/>
</dbReference>
<keyword evidence="3" id="KW-0813">Transport</keyword>
<feature type="transmembrane region" description="Helical" evidence="8">
    <location>
        <begin position="376"/>
        <end position="395"/>
    </location>
</feature>
<dbReference type="AlphaFoldDB" id="A0A941HPF1"/>
<evidence type="ECO:0000256" key="4">
    <source>
        <dbReference type="ARBA" id="ARBA00022475"/>
    </source>
</evidence>
<evidence type="ECO:0000256" key="8">
    <source>
        <dbReference type="RuleBase" id="RU363043"/>
    </source>
</evidence>
<protein>
    <recommendedName>
        <fullName evidence="8">Phosphate transport system permease protein PstA</fullName>
    </recommendedName>
</protein>
<dbReference type="PANTHER" id="PTHR43470:SF3">
    <property type="entry name" value="PHOSPHATE TRANSPORT SYSTEM PERMEASE PROTEIN PSTA-RELATED"/>
    <property type="match status" value="1"/>
</dbReference>
<gene>
    <name evidence="10" type="primary">pstA</name>
    <name evidence="10" type="ORF">KCG48_01415</name>
</gene>
<keyword evidence="7 8" id="KW-0472">Membrane</keyword>
<evidence type="ECO:0000256" key="2">
    <source>
        <dbReference type="ARBA" id="ARBA00007069"/>
    </source>
</evidence>
<dbReference type="InterPro" id="IPR000515">
    <property type="entry name" value="MetI-like"/>
</dbReference>
<reference evidence="10" key="1">
    <citation type="submission" date="2021-04" db="EMBL/GenBank/DDBJ databases">
        <title>Proteiniclasticum sedimins sp. nov., an obligate anaerobic bacterium isolated from anaerobic sludge.</title>
        <authorList>
            <person name="Liu J."/>
        </authorList>
    </citation>
    <scope>NUCLEOTIDE SEQUENCE</scope>
    <source>
        <strain evidence="10">BAD-10</strain>
    </source>
</reference>
<comment type="subcellular location">
    <subcellularLocation>
        <location evidence="1 8">Cell membrane</location>
        <topology evidence="1 8">Multi-pass membrane protein</topology>
    </subcellularLocation>
</comment>
<comment type="caution">
    <text evidence="10">The sequence shown here is derived from an EMBL/GenBank/DDBJ whole genome shotgun (WGS) entry which is preliminary data.</text>
</comment>
<dbReference type="EMBL" id="JAGSCS010000001">
    <property type="protein sequence ID" value="MBR0574990.1"/>
    <property type="molecule type" value="Genomic_DNA"/>
</dbReference>
<dbReference type="SUPFAM" id="SSF161098">
    <property type="entry name" value="MetI-like"/>
    <property type="match status" value="1"/>
</dbReference>
<feature type="transmembrane region" description="Helical" evidence="8">
    <location>
        <begin position="233"/>
        <end position="256"/>
    </location>
</feature>
<feature type="transmembrane region" description="Helical" evidence="8">
    <location>
        <begin position="15"/>
        <end position="35"/>
    </location>
</feature>